<evidence type="ECO:0000256" key="2">
    <source>
        <dbReference type="ARBA" id="ARBA00022741"/>
    </source>
</evidence>
<keyword evidence="5" id="KW-0812">Transmembrane</keyword>
<dbReference type="PANTHER" id="PTHR24346:SF77">
    <property type="entry name" value="SERINE THREONINE PROTEIN KINASE"/>
    <property type="match status" value="1"/>
</dbReference>
<dbReference type="SMART" id="SM00220">
    <property type="entry name" value="S_TKc"/>
    <property type="match status" value="1"/>
</dbReference>
<dbReference type="EMBL" id="LC088640">
    <property type="protein sequence ID" value="BAV58328.1"/>
    <property type="molecule type" value="mRNA"/>
</dbReference>
<dbReference type="Pfam" id="PF00069">
    <property type="entry name" value="Pkinase"/>
    <property type="match status" value="1"/>
</dbReference>
<dbReference type="InterPro" id="IPR011009">
    <property type="entry name" value="Kinase-like_dom_sf"/>
</dbReference>
<dbReference type="PROSITE" id="PS50042">
    <property type="entry name" value="CNMP_BINDING_3"/>
    <property type="match status" value="1"/>
</dbReference>
<dbReference type="Gene3D" id="1.10.510.10">
    <property type="entry name" value="Transferase(Phosphotransferase) domain 1"/>
    <property type="match status" value="1"/>
</dbReference>
<dbReference type="CDD" id="cd14008">
    <property type="entry name" value="STKc_LKB1_CaMKK"/>
    <property type="match status" value="1"/>
</dbReference>
<dbReference type="GO" id="GO:0004674">
    <property type="term" value="F:protein serine/threonine kinase activity"/>
    <property type="evidence" value="ECO:0007669"/>
    <property type="project" value="TreeGrafter"/>
</dbReference>
<dbReference type="EMBL" id="LC088639">
    <property type="protein sequence ID" value="BAV58327.1"/>
    <property type="molecule type" value="mRNA"/>
</dbReference>
<keyword evidence="8" id="KW-0418">Kinase</keyword>
<accession>A0A1C9ZWC5</accession>
<keyword evidence="4" id="KW-0142">cGMP-binding</keyword>
<evidence type="ECO:0000313" key="8">
    <source>
        <dbReference type="EMBL" id="BAV58327.1"/>
    </source>
</evidence>
<evidence type="ECO:0000259" key="6">
    <source>
        <dbReference type="PROSITE" id="PS50011"/>
    </source>
</evidence>
<dbReference type="InterPro" id="IPR000595">
    <property type="entry name" value="cNMP-bd_dom"/>
</dbReference>
<dbReference type="InterPro" id="IPR018490">
    <property type="entry name" value="cNMP-bd_dom_sf"/>
</dbReference>
<dbReference type="SUPFAM" id="SSF56112">
    <property type="entry name" value="Protein kinase-like (PK-like)"/>
    <property type="match status" value="1"/>
</dbReference>
<dbReference type="EMBL" id="LC088641">
    <property type="protein sequence ID" value="BAV58329.1"/>
    <property type="molecule type" value="mRNA"/>
</dbReference>
<protein>
    <submittedName>
        <fullName evidence="8">Calcium/calmodulin dependent protein kinase kinase 1</fullName>
    </submittedName>
</protein>
<dbReference type="PROSITE" id="PS00108">
    <property type="entry name" value="PROTEIN_KINASE_ST"/>
    <property type="match status" value="1"/>
</dbReference>
<gene>
    <name evidence="8" type="primary">CKK-CNB1f</name>
</gene>
<dbReference type="PANTHER" id="PTHR24346">
    <property type="entry name" value="MAP/MICROTUBULE AFFINITY-REGULATING KINASE"/>
    <property type="match status" value="1"/>
</dbReference>
<evidence type="ECO:0000259" key="7">
    <source>
        <dbReference type="PROSITE" id="PS50042"/>
    </source>
</evidence>
<evidence type="ECO:0000256" key="4">
    <source>
        <dbReference type="ARBA" id="ARBA00022992"/>
    </source>
</evidence>
<feature type="transmembrane region" description="Helical" evidence="5">
    <location>
        <begin position="134"/>
        <end position="155"/>
    </location>
</feature>
<keyword evidence="2" id="KW-0547">Nucleotide-binding</keyword>
<evidence type="ECO:0000256" key="1">
    <source>
        <dbReference type="ARBA" id="ARBA00022535"/>
    </source>
</evidence>
<dbReference type="GO" id="GO:0005737">
    <property type="term" value="C:cytoplasm"/>
    <property type="evidence" value="ECO:0007669"/>
    <property type="project" value="TreeGrafter"/>
</dbReference>
<dbReference type="SUPFAM" id="SSF51206">
    <property type="entry name" value="cAMP-binding domain-like"/>
    <property type="match status" value="1"/>
</dbReference>
<keyword evidence="1" id="KW-0140">cGMP</keyword>
<keyword evidence="8" id="KW-0808">Transferase</keyword>
<sequence>MGRVAHPNMVCLREVVDDPQRNKVLIVMNYAEGGPILPRKAIAQGMMLPEDICRHYFRDILRSLEYLHAQKIIHGDLKPENILLTSDGVVKLSDFGCSRVFVTGNEYFDRFRGTPAFLAPEIMKHQTHYRGRPVDVYAMGVCLYALVFGTIPFSASNLYKLFQKVQEEPVRFPTHPNVSPALTDVLERMLAKDPKKRISISELRKDPWVTCEGSFPMRPFKDLFKQGLLQYDPDPPITNYLKQMLQLKHRYVTFATGTMVIQQNEVGYYLALIVEGSADVCVRPRPGGDGVESTEDAQSLQHNRVLLESLQKRAVDAKRLINDKMKDQGLYCIAKRKAGDVLGEMAFVRESRARKATVVATSPLKVALYTYADIESYGQDHPGAIHQLKQLCWRRDAELMHFCGYLSFSRSLLILFADAKLMSVCSQTSRFTTTCHNSSGAKARISRLTRFC</sequence>
<reference evidence="8" key="1">
    <citation type="submission" date="2015-10" db="EMBL/GenBank/DDBJ databases">
        <title>Evolution of the mating-type locus in an isomorphic haploid-diploid life cycle and isogamy.</title>
        <authorList>
            <person name="Yamazaki T."/>
            <person name="Suzuki R."/>
            <person name="Ichihara K."/>
            <person name="Toyoda A."/>
            <person name="Kuwano K."/>
            <person name="Kawano S."/>
        </authorList>
    </citation>
    <scope>NUCLEOTIDE SEQUENCE</scope>
    <source>
        <strain evidence="8">MGEC-1</strain>
    </source>
</reference>
<feature type="domain" description="Cyclic nucleotide-binding" evidence="7">
    <location>
        <begin position="252"/>
        <end position="366"/>
    </location>
</feature>
<keyword evidence="5" id="KW-1133">Transmembrane helix</keyword>
<dbReference type="GO" id="GO:0035556">
    <property type="term" value="P:intracellular signal transduction"/>
    <property type="evidence" value="ECO:0007669"/>
    <property type="project" value="TreeGrafter"/>
</dbReference>
<keyword evidence="5" id="KW-0472">Membrane</keyword>
<keyword evidence="3" id="KW-0067">ATP-binding</keyword>
<evidence type="ECO:0000256" key="3">
    <source>
        <dbReference type="ARBA" id="ARBA00022840"/>
    </source>
</evidence>
<proteinExistence type="evidence at transcript level"/>
<organism evidence="8">
    <name type="scientific">Ulva partita</name>
    <dbReference type="NCBI Taxonomy" id="1605170"/>
    <lineage>
        <taxon>Eukaryota</taxon>
        <taxon>Viridiplantae</taxon>
        <taxon>Chlorophyta</taxon>
        <taxon>core chlorophytes</taxon>
        <taxon>Ulvophyceae</taxon>
        <taxon>OUU clade</taxon>
        <taxon>Ulvales</taxon>
        <taxon>Ulvaceae</taxon>
        <taxon>Ulva</taxon>
    </lineage>
</organism>
<dbReference type="InterPro" id="IPR000719">
    <property type="entry name" value="Prot_kinase_dom"/>
</dbReference>
<dbReference type="PROSITE" id="PS50011">
    <property type="entry name" value="PROTEIN_KINASE_DOM"/>
    <property type="match status" value="1"/>
</dbReference>
<name>A0A1C9ZWC5_9CHLO</name>
<dbReference type="GO" id="GO:0030553">
    <property type="term" value="F:cGMP binding"/>
    <property type="evidence" value="ECO:0007669"/>
    <property type="project" value="UniProtKB-KW"/>
</dbReference>
<dbReference type="InterPro" id="IPR008271">
    <property type="entry name" value="Ser/Thr_kinase_AS"/>
</dbReference>
<dbReference type="AlphaFoldDB" id="A0A1C9ZWC5"/>
<dbReference type="CDD" id="cd00038">
    <property type="entry name" value="CAP_ED"/>
    <property type="match status" value="1"/>
</dbReference>
<evidence type="ECO:0000256" key="5">
    <source>
        <dbReference type="SAM" id="Phobius"/>
    </source>
</evidence>
<dbReference type="Gene3D" id="2.60.120.10">
    <property type="entry name" value="Jelly Rolls"/>
    <property type="match status" value="1"/>
</dbReference>
<dbReference type="GO" id="GO:0005524">
    <property type="term" value="F:ATP binding"/>
    <property type="evidence" value="ECO:0007669"/>
    <property type="project" value="UniProtKB-KW"/>
</dbReference>
<feature type="domain" description="Protein kinase" evidence="6">
    <location>
        <begin position="1"/>
        <end position="209"/>
    </location>
</feature>
<dbReference type="InterPro" id="IPR014710">
    <property type="entry name" value="RmlC-like_jellyroll"/>
</dbReference>